<dbReference type="AlphaFoldDB" id="A0A443SK37"/>
<organism evidence="7 8">
    <name type="scientific">Leptotrombidium deliense</name>
    <dbReference type="NCBI Taxonomy" id="299467"/>
    <lineage>
        <taxon>Eukaryota</taxon>
        <taxon>Metazoa</taxon>
        <taxon>Ecdysozoa</taxon>
        <taxon>Arthropoda</taxon>
        <taxon>Chelicerata</taxon>
        <taxon>Arachnida</taxon>
        <taxon>Acari</taxon>
        <taxon>Acariformes</taxon>
        <taxon>Trombidiformes</taxon>
        <taxon>Prostigmata</taxon>
        <taxon>Anystina</taxon>
        <taxon>Parasitengona</taxon>
        <taxon>Trombiculoidea</taxon>
        <taxon>Trombiculidae</taxon>
        <taxon>Leptotrombidium</taxon>
    </lineage>
</organism>
<dbReference type="SMART" id="SM00369">
    <property type="entry name" value="LRR_TYP"/>
    <property type="match status" value="7"/>
</dbReference>
<comment type="caution">
    <text evidence="7">The sequence shown here is derived from an EMBL/GenBank/DDBJ whole genome shotgun (WGS) entry which is preliminary data.</text>
</comment>
<keyword evidence="8" id="KW-1185">Reference proteome</keyword>
<feature type="transmembrane region" description="Helical" evidence="4">
    <location>
        <begin position="558"/>
        <end position="581"/>
    </location>
</feature>
<feature type="chain" id="PRO_5019588075" description="Disease resistance R13L4/SHOC-2-like LRR domain-containing protein" evidence="5">
    <location>
        <begin position="24"/>
        <end position="771"/>
    </location>
</feature>
<evidence type="ECO:0000256" key="3">
    <source>
        <dbReference type="SAM" id="MobiDB-lite"/>
    </source>
</evidence>
<sequence>MSSAKMILLIVFVSAYMARIVDAQCPWNKELTDLHSDCICAYNNKIQKLSIQCTAINFARLMVTLRESLKEIAIDLLYVNNATLDGIPDSSFRGLDIEDLHISKCKLKTISENAFDGLEDKLHRLSLQDNFIGEVPVAAINKLRSLKVLDLSNNLLSEIPDDSFRQTQLSTLKLGDNQLIRVAQFAFRGLETHLKNLNLKNTSLSNIPSAVQNLSSLAFLDLSHNTIRELQPFFMRNLQTLTALSLERNRIEFINETAFVGVNGSLSSLSLLSNSFTRFPIEAISQLKELRVLDLGFNGIQELPEHTFRENTFLTLLALDGNPISTLKLGTFEHLNATLRGLRIGGKALVCDCNLRWISEWIKNYSLQVTSRERYPQFCGKPDNLRRKNFWQMSFNDFVCENQTVTEKSAEPTTKEPKKLSELVEPKAREEKRLNDNEKLVTADSYETTVSTVTELRFPIHSLALTSKPSIDWESTISETLGFEVIFRYFGHKEYKKAATLNANQRKHTVNNLPSAECIIVCIRTVRESQSNKLEDLPSNRCREVRSDRQRVLDLEKIVIAATVVVCAFVLVAVIVFSCCYRSDKKKSLPSLPPPLAPSMKADNEWETVSMYSTRSIPRARMYHMDANMNGGHTVPLDETRSHVSHYSHVATSLGKHRSQQSPKAYSQLSSRFSHQNGTLQHHKSNPNISGAQSFLGNHLNSSKKKASKNNNHCHRLNSTSSLHSLTEYDSDPWNSAAIIEPKLSNWKDNEVDIYVGQNHVVPTHRHFARR</sequence>
<keyword evidence="5" id="KW-0732">Signal</keyword>
<dbReference type="Gene3D" id="3.80.10.10">
    <property type="entry name" value="Ribonuclease Inhibitor"/>
    <property type="match status" value="2"/>
</dbReference>
<dbReference type="PANTHER" id="PTHR24366">
    <property type="entry name" value="IG(IMMUNOGLOBULIN) AND LRR(LEUCINE RICH REPEAT) DOMAINS"/>
    <property type="match status" value="1"/>
</dbReference>
<dbReference type="InterPro" id="IPR055414">
    <property type="entry name" value="LRR_R13L4/SHOC2-like"/>
</dbReference>
<gene>
    <name evidence="7" type="ORF">B4U80_05627</name>
</gene>
<dbReference type="Proteomes" id="UP000288716">
    <property type="component" value="Unassembled WGS sequence"/>
</dbReference>
<feature type="compositionally biased region" description="Basic residues" evidence="3">
    <location>
        <begin position="702"/>
        <end position="716"/>
    </location>
</feature>
<evidence type="ECO:0000256" key="4">
    <source>
        <dbReference type="SAM" id="Phobius"/>
    </source>
</evidence>
<accession>A0A443SK37</accession>
<keyword evidence="2" id="KW-0677">Repeat</keyword>
<dbReference type="PANTHER" id="PTHR24366:SF70">
    <property type="entry name" value="RETICULON 4 RECEPTOR"/>
    <property type="match status" value="1"/>
</dbReference>
<evidence type="ECO:0000256" key="2">
    <source>
        <dbReference type="ARBA" id="ARBA00022737"/>
    </source>
</evidence>
<evidence type="ECO:0000259" key="6">
    <source>
        <dbReference type="Pfam" id="PF23598"/>
    </source>
</evidence>
<reference evidence="7 8" key="1">
    <citation type="journal article" date="2018" name="Gigascience">
        <title>Genomes of trombidid mites reveal novel predicted allergens and laterally-transferred genes associated with secondary metabolism.</title>
        <authorList>
            <person name="Dong X."/>
            <person name="Chaisiri K."/>
            <person name="Xia D."/>
            <person name="Armstrong S.D."/>
            <person name="Fang Y."/>
            <person name="Donnelly M.J."/>
            <person name="Kadowaki T."/>
            <person name="McGarry J.W."/>
            <person name="Darby A.C."/>
            <person name="Makepeace B.L."/>
        </authorList>
    </citation>
    <scope>NUCLEOTIDE SEQUENCE [LARGE SCALE GENOMIC DNA]</scope>
    <source>
        <strain evidence="7">UoL-UT</strain>
    </source>
</reference>
<evidence type="ECO:0000313" key="8">
    <source>
        <dbReference type="Proteomes" id="UP000288716"/>
    </source>
</evidence>
<feature type="compositionally biased region" description="Polar residues" evidence="3">
    <location>
        <begin position="674"/>
        <end position="700"/>
    </location>
</feature>
<keyword evidence="4" id="KW-0472">Membrane</keyword>
<feature type="domain" description="Disease resistance R13L4/SHOC-2-like LRR" evidence="6">
    <location>
        <begin position="192"/>
        <end position="310"/>
    </location>
</feature>
<dbReference type="Pfam" id="PF13855">
    <property type="entry name" value="LRR_8"/>
    <property type="match status" value="1"/>
</dbReference>
<dbReference type="STRING" id="299467.A0A443SK37"/>
<feature type="region of interest" description="Disordered" evidence="3">
    <location>
        <begin position="674"/>
        <end position="718"/>
    </location>
</feature>
<dbReference type="SUPFAM" id="SSF52058">
    <property type="entry name" value="L domain-like"/>
    <property type="match status" value="1"/>
</dbReference>
<keyword evidence="1" id="KW-0433">Leucine-rich repeat</keyword>
<name>A0A443SK37_9ACAR</name>
<dbReference type="VEuPathDB" id="VectorBase:LDEU004149"/>
<keyword evidence="4" id="KW-0812">Transmembrane</keyword>
<dbReference type="EMBL" id="NCKV01001704">
    <property type="protein sequence ID" value="RWS27891.1"/>
    <property type="molecule type" value="Genomic_DNA"/>
</dbReference>
<dbReference type="PROSITE" id="PS51450">
    <property type="entry name" value="LRR"/>
    <property type="match status" value="3"/>
</dbReference>
<dbReference type="PRINTS" id="PR00019">
    <property type="entry name" value="LEURICHRPT"/>
</dbReference>
<evidence type="ECO:0000313" key="7">
    <source>
        <dbReference type="EMBL" id="RWS27891.1"/>
    </source>
</evidence>
<dbReference type="Pfam" id="PF23598">
    <property type="entry name" value="LRR_14"/>
    <property type="match status" value="1"/>
</dbReference>
<dbReference type="InterPro" id="IPR032675">
    <property type="entry name" value="LRR_dom_sf"/>
</dbReference>
<proteinExistence type="predicted"/>
<evidence type="ECO:0000256" key="5">
    <source>
        <dbReference type="SAM" id="SignalP"/>
    </source>
</evidence>
<dbReference type="InterPro" id="IPR001611">
    <property type="entry name" value="Leu-rich_rpt"/>
</dbReference>
<evidence type="ECO:0000256" key="1">
    <source>
        <dbReference type="ARBA" id="ARBA00022614"/>
    </source>
</evidence>
<keyword evidence="4" id="KW-1133">Transmembrane helix</keyword>
<dbReference type="InterPro" id="IPR003591">
    <property type="entry name" value="Leu-rich_rpt_typical-subtyp"/>
</dbReference>
<dbReference type="OrthoDB" id="6359842at2759"/>
<feature type="signal peptide" evidence="5">
    <location>
        <begin position="1"/>
        <end position="23"/>
    </location>
</feature>
<protein>
    <recommendedName>
        <fullName evidence="6">Disease resistance R13L4/SHOC-2-like LRR domain-containing protein</fullName>
    </recommendedName>
</protein>